<organism evidence="1 3">
    <name type="scientific">Punica granatum</name>
    <name type="common">Pomegranate</name>
    <dbReference type="NCBI Taxonomy" id="22663"/>
    <lineage>
        <taxon>Eukaryota</taxon>
        <taxon>Viridiplantae</taxon>
        <taxon>Streptophyta</taxon>
        <taxon>Embryophyta</taxon>
        <taxon>Tracheophyta</taxon>
        <taxon>Spermatophyta</taxon>
        <taxon>Magnoliopsida</taxon>
        <taxon>eudicotyledons</taxon>
        <taxon>Gunneridae</taxon>
        <taxon>Pentapetalae</taxon>
        <taxon>rosids</taxon>
        <taxon>malvids</taxon>
        <taxon>Myrtales</taxon>
        <taxon>Lythraceae</taxon>
        <taxon>Punica</taxon>
    </lineage>
</organism>
<proteinExistence type="predicted"/>
<keyword evidence="4" id="KW-1185">Reference proteome</keyword>
<reference evidence="2 4" key="3">
    <citation type="submission" date="2017-11" db="EMBL/GenBank/DDBJ databases">
        <title>De-novo sequencing of pomegranate (Punica granatum L.) genome.</title>
        <authorList>
            <person name="Akparov Z."/>
            <person name="Amiraslanov A."/>
            <person name="Hajiyeva S."/>
            <person name="Abbasov M."/>
            <person name="Kaur K."/>
            <person name="Hamwieh A."/>
            <person name="Solovyev V."/>
            <person name="Salamov A."/>
            <person name="Braich B."/>
            <person name="Kosarev P."/>
            <person name="Mahmoud A."/>
            <person name="Hajiyev E."/>
            <person name="Babayeva S."/>
            <person name="Izzatullayeva V."/>
            <person name="Mammadov A."/>
            <person name="Mammadov A."/>
            <person name="Sharifova S."/>
            <person name="Ojaghi J."/>
            <person name="Eynullazada K."/>
            <person name="Bayramov B."/>
            <person name="Abdulazimova A."/>
            <person name="Shahmuradov I."/>
        </authorList>
    </citation>
    <scope>NUCLEOTIDE SEQUENCE [LARGE SCALE GENOMIC DNA]</scope>
    <source>
        <strain evidence="2">AG2017</strain>
        <strain evidence="4">cv. AG2017</strain>
        <tissue evidence="2">Leaf</tissue>
    </source>
</reference>
<reference evidence="1" key="2">
    <citation type="submission" date="2017-06" db="EMBL/GenBank/DDBJ databases">
        <title>The pomegranate genome and the genomics of punicalagin biosynthesis.</title>
        <authorList>
            <person name="Xu C."/>
        </authorList>
    </citation>
    <scope>NUCLEOTIDE SEQUENCE [LARGE SCALE GENOMIC DNA]</scope>
    <source>
        <tissue evidence="1">Fresh leaf</tissue>
    </source>
</reference>
<dbReference type="STRING" id="22663.A0A218XAY4"/>
<evidence type="ECO:0000313" key="2">
    <source>
        <dbReference type="EMBL" id="PKI44872.1"/>
    </source>
</evidence>
<name>A0A218XAY4_PUNGR</name>
<sequence length="126" mass="14112">MAASQPRPCRVDINCPPQQAGQGRESNLWGKIRRNWRPRAGTSGLRWVAVRGCAWESLWGGGADTGWHNVTEENQRFVKIIREAQPYMHAHRGSTFVVVISSEIAVSPFLDSILKVVTPPNFTLMN</sequence>
<evidence type="ECO:0000313" key="1">
    <source>
        <dbReference type="EMBL" id="OWM82094.1"/>
    </source>
</evidence>
<dbReference type="AlphaFoldDB" id="A0A218XAY4"/>
<protein>
    <submittedName>
        <fullName evidence="1">Uncharacterized protein</fullName>
    </submittedName>
</protein>
<gene>
    <name evidence="1" type="ORF">CDL15_Pgr001668</name>
    <name evidence="2" type="ORF">CRG98_034820</name>
</gene>
<dbReference type="InterPro" id="IPR036393">
    <property type="entry name" value="AceGlu_kinase-like_sf"/>
</dbReference>
<accession>A0A218XAY4</accession>
<reference evidence="3" key="1">
    <citation type="journal article" date="2017" name="Plant J.">
        <title>The pomegranate (Punica granatum L.) genome and the genomics of punicalagin biosynthesis.</title>
        <authorList>
            <person name="Qin G."/>
            <person name="Xu C."/>
            <person name="Ming R."/>
            <person name="Tang H."/>
            <person name="Guyot R."/>
            <person name="Kramer E.M."/>
            <person name="Hu Y."/>
            <person name="Yi X."/>
            <person name="Qi Y."/>
            <person name="Xu X."/>
            <person name="Gao Z."/>
            <person name="Pan H."/>
            <person name="Jian J."/>
            <person name="Tian Y."/>
            <person name="Yue Z."/>
            <person name="Xu Y."/>
        </authorList>
    </citation>
    <scope>NUCLEOTIDE SEQUENCE [LARGE SCALE GENOMIC DNA]</scope>
    <source>
        <strain evidence="3">cv. Dabenzi</strain>
    </source>
</reference>
<dbReference type="EMBL" id="MTKT01002011">
    <property type="protein sequence ID" value="OWM82094.1"/>
    <property type="molecule type" value="Genomic_DNA"/>
</dbReference>
<dbReference type="EMBL" id="PGOL01002823">
    <property type="protein sequence ID" value="PKI44872.1"/>
    <property type="molecule type" value="Genomic_DNA"/>
</dbReference>
<dbReference type="Gene3D" id="3.40.1160.10">
    <property type="entry name" value="Acetylglutamate kinase-like"/>
    <property type="match status" value="1"/>
</dbReference>
<dbReference type="Proteomes" id="UP000233551">
    <property type="component" value="Unassembled WGS sequence"/>
</dbReference>
<evidence type="ECO:0000313" key="3">
    <source>
        <dbReference type="Proteomes" id="UP000197138"/>
    </source>
</evidence>
<evidence type="ECO:0000313" key="4">
    <source>
        <dbReference type="Proteomes" id="UP000233551"/>
    </source>
</evidence>
<dbReference type="Proteomes" id="UP000197138">
    <property type="component" value="Unassembled WGS sequence"/>
</dbReference>
<comment type="caution">
    <text evidence="1">The sequence shown here is derived from an EMBL/GenBank/DDBJ whole genome shotgun (WGS) entry which is preliminary data.</text>
</comment>